<dbReference type="GO" id="GO:0015628">
    <property type="term" value="P:protein secretion by the type II secretion system"/>
    <property type="evidence" value="ECO:0007669"/>
    <property type="project" value="InterPro"/>
</dbReference>
<dbReference type="NCBIfam" id="TIGR02532">
    <property type="entry name" value="IV_pilin_GFxxxE"/>
    <property type="match status" value="1"/>
</dbReference>
<dbReference type="PANTHER" id="PTHR30093">
    <property type="entry name" value="GENERAL SECRETION PATHWAY PROTEIN G"/>
    <property type="match status" value="1"/>
</dbReference>
<comment type="caution">
    <text evidence="7">The sequence shown here is derived from an EMBL/GenBank/DDBJ whole genome shotgun (WGS) entry which is preliminary data.</text>
</comment>
<evidence type="ECO:0000313" key="8">
    <source>
        <dbReference type="Proteomes" id="UP000317691"/>
    </source>
</evidence>
<feature type="transmembrane region" description="Helical" evidence="6">
    <location>
        <begin position="13"/>
        <end position="32"/>
    </location>
</feature>
<dbReference type="GO" id="GO:0016020">
    <property type="term" value="C:membrane"/>
    <property type="evidence" value="ECO:0007669"/>
    <property type="project" value="UniProtKB-SubCell"/>
</dbReference>
<evidence type="ECO:0000313" key="7">
    <source>
        <dbReference type="EMBL" id="TMQ65925.1"/>
    </source>
</evidence>
<reference evidence="7 8" key="1">
    <citation type="journal article" date="2019" name="Nat. Microbiol.">
        <title>Mediterranean grassland soil C-N compound turnover is dependent on rainfall and depth, and is mediated by genomically divergent microorganisms.</title>
        <authorList>
            <person name="Diamond S."/>
            <person name="Andeer P.F."/>
            <person name="Li Z."/>
            <person name="Crits-Christoph A."/>
            <person name="Burstein D."/>
            <person name="Anantharaman K."/>
            <person name="Lane K.R."/>
            <person name="Thomas B.C."/>
            <person name="Pan C."/>
            <person name="Northen T.R."/>
            <person name="Banfield J.F."/>
        </authorList>
    </citation>
    <scope>NUCLEOTIDE SEQUENCE [LARGE SCALE GENOMIC DNA]</scope>
    <source>
        <strain evidence="7">WS_9</strain>
    </source>
</reference>
<dbReference type="GO" id="GO:0015627">
    <property type="term" value="C:type II protein secretion system complex"/>
    <property type="evidence" value="ECO:0007669"/>
    <property type="project" value="InterPro"/>
</dbReference>
<dbReference type="AlphaFoldDB" id="A0A538TQR2"/>
<dbReference type="PRINTS" id="PR00813">
    <property type="entry name" value="BCTERIALGSPG"/>
</dbReference>
<protein>
    <submittedName>
        <fullName evidence="7">Type II secretion system protein</fullName>
    </submittedName>
</protein>
<proteinExistence type="predicted"/>
<dbReference type="InterPro" id="IPR000983">
    <property type="entry name" value="Bac_GSPG_pilin"/>
</dbReference>
<evidence type="ECO:0000256" key="2">
    <source>
        <dbReference type="ARBA" id="ARBA00022481"/>
    </source>
</evidence>
<gene>
    <name evidence="7" type="ORF">E6K79_03395</name>
</gene>
<keyword evidence="3 6" id="KW-0812">Transmembrane</keyword>
<evidence type="ECO:0000256" key="1">
    <source>
        <dbReference type="ARBA" id="ARBA00004167"/>
    </source>
</evidence>
<dbReference type="SUPFAM" id="SSF54523">
    <property type="entry name" value="Pili subunits"/>
    <property type="match status" value="1"/>
</dbReference>
<evidence type="ECO:0000256" key="5">
    <source>
        <dbReference type="ARBA" id="ARBA00023136"/>
    </source>
</evidence>
<evidence type="ECO:0000256" key="3">
    <source>
        <dbReference type="ARBA" id="ARBA00022692"/>
    </source>
</evidence>
<keyword evidence="5 6" id="KW-0472">Membrane</keyword>
<dbReference type="EMBL" id="VBOZ01000010">
    <property type="protein sequence ID" value="TMQ65925.1"/>
    <property type="molecule type" value="Genomic_DNA"/>
</dbReference>
<dbReference type="InterPro" id="IPR045584">
    <property type="entry name" value="Pilin-like"/>
</dbReference>
<organism evidence="7 8">
    <name type="scientific">Eiseniibacteriota bacterium</name>
    <dbReference type="NCBI Taxonomy" id="2212470"/>
    <lineage>
        <taxon>Bacteria</taxon>
        <taxon>Candidatus Eiseniibacteriota</taxon>
    </lineage>
</organism>
<evidence type="ECO:0000256" key="4">
    <source>
        <dbReference type="ARBA" id="ARBA00022989"/>
    </source>
</evidence>
<dbReference type="Proteomes" id="UP000317691">
    <property type="component" value="Unassembled WGS sequence"/>
</dbReference>
<dbReference type="InterPro" id="IPR012902">
    <property type="entry name" value="N_methyl_site"/>
</dbReference>
<accession>A0A538TQR2</accession>
<comment type="subcellular location">
    <subcellularLocation>
        <location evidence="1">Membrane</location>
        <topology evidence="1">Single-pass membrane protein</topology>
    </subcellularLocation>
</comment>
<evidence type="ECO:0000256" key="6">
    <source>
        <dbReference type="SAM" id="Phobius"/>
    </source>
</evidence>
<dbReference type="PROSITE" id="PS00409">
    <property type="entry name" value="PROKAR_NTER_METHYL"/>
    <property type="match status" value="1"/>
</dbReference>
<keyword evidence="4 6" id="KW-1133">Transmembrane helix</keyword>
<dbReference type="PANTHER" id="PTHR30093:SF44">
    <property type="entry name" value="TYPE II SECRETION SYSTEM CORE PROTEIN G"/>
    <property type="match status" value="1"/>
</dbReference>
<dbReference type="Gene3D" id="3.30.700.10">
    <property type="entry name" value="Glycoprotein, Type 4 Pilin"/>
    <property type="match status" value="1"/>
</dbReference>
<name>A0A538TQR2_UNCEI</name>
<keyword evidence="2" id="KW-0488">Methylation</keyword>
<dbReference type="Pfam" id="PF07963">
    <property type="entry name" value="N_methyl"/>
    <property type="match status" value="1"/>
</dbReference>
<sequence>MIRNEKGFTLIELMIVVVIIGILAAIAIPNFIAMQDRAREASVKANMHSFQLAIEDFAVKNTGTYPVAADAAAVKLNMPSGTYPTNPFTGVVDEAALWVAPAAQGRYGTTVVSTNGYTIQGFGKTALLSLSLTNG</sequence>